<dbReference type="OrthoDB" id="445995at2759"/>
<evidence type="ECO:0000256" key="1">
    <source>
        <dbReference type="SAM" id="MobiDB-lite"/>
    </source>
</evidence>
<keyword evidence="3" id="KW-1185">Reference proteome</keyword>
<dbReference type="EMBL" id="CH479229">
    <property type="protein sequence ID" value="EDW36465.1"/>
    <property type="molecule type" value="Genomic_DNA"/>
</dbReference>
<dbReference type="PhylomeDB" id="B4H9I9"/>
<evidence type="ECO:0000313" key="3">
    <source>
        <dbReference type="Proteomes" id="UP000008744"/>
    </source>
</evidence>
<feature type="region of interest" description="Disordered" evidence="1">
    <location>
        <begin position="68"/>
        <end position="89"/>
    </location>
</feature>
<protein>
    <submittedName>
        <fullName evidence="2">GL10327</fullName>
    </submittedName>
</protein>
<dbReference type="Proteomes" id="UP000008744">
    <property type="component" value="Unassembled WGS sequence"/>
</dbReference>
<name>B4H9I9_DROPE</name>
<accession>B4H9I9</accession>
<dbReference type="STRING" id="7234.B4H9I9"/>
<reference evidence="2 3" key="1">
    <citation type="journal article" date="2007" name="Nature">
        <title>Evolution of genes and genomes on the Drosophila phylogeny.</title>
        <authorList>
            <consortium name="Drosophila 12 Genomes Consortium"/>
            <person name="Clark A.G."/>
            <person name="Eisen M.B."/>
            <person name="Smith D.R."/>
            <person name="Bergman C.M."/>
            <person name="Oliver B."/>
            <person name="Markow T.A."/>
            <person name="Kaufman T.C."/>
            <person name="Kellis M."/>
            <person name="Gelbart W."/>
            <person name="Iyer V.N."/>
            <person name="Pollard D.A."/>
            <person name="Sackton T.B."/>
            <person name="Larracuente A.M."/>
            <person name="Singh N.D."/>
            <person name="Abad J.P."/>
            <person name="Abt D.N."/>
            <person name="Adryan B."/>
            <person name="Aguade M."/>
            <person name="Akashi H."/>
            <person name="Anderson W.W."/>
            <person name="Aquadro C.F."/>
            <person name="Ardell D.H."/>
            <person name="Arguello R."/>
            <person name="Artieri C.G."/>
            <person name="Barbash D.A."/>
            <person name="Barker D."/>
            <person name="Barsanti P."/>
            <person name="Batterham P."/>
            <person name="Batzoglou S."/>
            <person name="Begun D."/>
            <person name="Bhutkar A."/>
            <person name="Blanco E."/>
            <person name="Bosak S.A."/>
            <person name="Bradley R.K."/>
            <person name="Brand A.D."/>
            <person name="Brent M.R."/>
            <person name="Brooks A.N."/>
            <person name="Brown R.H."/>
            <person name="Butlin R.K."/>
            <person name="Caggese C."/>
            <person name="Calvi B.R."/>
            <person name="Bernardo de Carvalho A."/>
            <person name="Caspi A."/>
            <person name="Castrezana S."/>
            <person name="Celniker S.E."/>
            <person name="Chang J.L."/>
            <person name="Chapple C."/>
            <person name="Chatterji S."/>
            <person name="Chinwalla A."/>
            <person name="Civetta A."/>
            <person name="Clifton S.W."/>
            <person name="Comeron J.M."/>
            <person name="Costello J.C."/>
            <person name="Coyne J.A."/>
            <person name="Daub J."/>
            <person name="David R.G."/>
            <person name="Delcher A.L."/>
            <person name="Delehaunty K."/>
            <person name="Do C.B."/>
            <person name="Ebling H."/>
            <person name="Edwards K."/>
            <person name="Eickbush T."/>
            <person name="Evans J.D."/>
            <person name="Filipski A."/>
            <person name="Findeiss S."/>
            <person name="Freyhult E."/>
            <person name="Fulton L."/>
            <person name="Fulton R."/>
            <person name="Garcia A.C."/>
            <person name="Gardiner A."/>
            <person name="Garfield D.A."/>
            <person name="Garvin B.E."/>
            <person name="Gibson G."/>
            <person name="Gilbert D."/>
            <person name="Gnerre S."/>
            <person name="Godfrey J."/>
            <person name="Good R."/>
            <person name="Gotea V."/>
            <person name="Gravely B."/>
            <person name="Greenberg A.J."/>
            <person name="Griffiths-Jones S."/>
            <person name="Gross S."/>
            <person name="Guigo R."/>
            <person name="Gustafson E.A."/>
            <person name="Haerty W."/>
            <person name="Hahn M.W."/>
            <person name="Halligan D.L."/>
            <person name="Halpern A.L."/>
            <person name="Halter G.M."/>
            <person name="Han M.V."/>
            <person name="Heger A."/>
            <person name="Hillier L."/>
            <person name="Hinrichs A.S."/>
            <person name="Holmes I."/>
            <person name="Hoskins R.A."/>
            <person name="Hubisz M.J."/>
            <person name="Hultmark D."/>
            <person name="Huntley M.A."/>
            <person name="Jaffe D.B."/>
            <person name="Jagadeeshan S."/>
            <person name="Jeck W.R."/>
            <person name="Johnson J."/>
            <person name="Jones C.D."/>
            <person name="Jordan W.C."/>
            <person name="Karpen G.H."/>
            <person name="Kataoka E."/>
            <person name="Keightley P.D."/>
            <person name="Kheradpour P."/>
            <person name="Kirkness E.F."/>
            <person name="Koerich L.B."/>
            <person name="Kristiansen K."/>
            <person name="Kudrna D."/>
            <person name="Kulathinal R.J."/>
            <person name="Kumar S."/>
            <person name="Kwok R."/>
            <person name="Lander E."/>
            <person name="Langley C.H."/>
            <person name="Lapoint R."/>
            <person name="Lazzaro B.P."/>
            <person name="Lee S.J."/>
            <person name="Levesque L."/>
            <person name="Li R."/>
            <person name="Lin C.F."/>
            <person name="Lin M.F."/>
            <person name="Lindblad-Toh K."/>
            <person name="Llopart A."/>
            <person name="Long M."/>
            <person name="Low L."/>
            <person name="Lozovsky E."/>
            <person name="Lu J."/>
            <person name="Luo M."/>
            <person name="Machado C.A."/>
            <person name="Makalowski W."/>
            <person name="Marzo M."/>
            <person name="Matsuda M."/>
            <person name="Matzkin L."/>
            <person name="McAllister B."/>
            <person name="McBride C.S."/>
            <person name="McKernan B."/>
            <person name="McKernan K."/>
            <person name="Mendez-Lago M."/>
            <person name="Minx P."/>
            <person name="Mollenhauer M.U."/>
            <person name="Montooth K."/>
            <person name="Mount S.M."/>
            <person name="Mu X."/>
            <person name="Myers E."/>
            <person name="Negre B."/>
            <person name="Newfeld S."/>
            <person name="Nielsen R."/>
            <person name="Noor M.A."/>
            <person name="O'Grady P."/>
            <person name="Pachter L."/>
            <person name="Papaceit M."/>
            <person name="Parisi M.J."/>
            <person name="Parisi M."/>
            <person name="Parts L."/>
            <person name="Pedersen J.S."/>
            <person name="Pesole G."/>
            <person name="Phillippy A.M."/>
            <person name="Ponting C.P."/>
            <person name="Pop M."/>
            <person name="Porcelli D."/>
            <person name="Powell J.R."/>
            <person name="Prohaska S."/>
            <person name="Pruitt K."/>
            <person name="Puig M."/>
            <person name="Quesneville H."/>
            <person name="Ram K.R."/>
            <person name="Rand D."/>
            <person name="Rasmussen M.D."/>
            <person name="Reed L.K."/>
            <person name="Reenan R."/>
            <person name="Reily A."/>
            <person name="Remington K.A."/>
            <person name="Rieger T.T."/>
            <person name="Ritchie M.G."/>
            <person name="Robin C."/>
            <person name="Rogers Y.H."/>
            <person name="Rohde C."/>
            <person name="Rozas J."/>
            <person name="Rubenfield M.J."/>
            <person name="Ruiz A."/>
            <person name="Russo S."/>
            <person name="Salzberg S.L."/>
            <person name="Sanchez-Gracia A."/>
            <person name="Saranga D.J."/>
            <person name="Sato H."/>
            <person name="Schaeffer S.W."/>
            <person name="Schatz M.C."/>
            <person name="Schlenke T."/>
            <person name="Schwartz R."/>
            <person name="Segarra C."/>
            <person name="Singh R.S."/>
            <person name="Sirot L."/>
            <person name="Sirota M."/>
            <person name="Sisneros N.B."/>
            <person name="Smith C.D."/>
            <person name="Smith T.F."/>
            <person name="Spieth J."/>
            <person name="Stage D.E."/>
            <person name="Stark A."/>
            <person name="Stephan W."/>
            <person name="Strausberg R.L."/>
            <person name="Strempel S."/>
            <person name="Sturgill D."/>
            <person name="Sutton G."/>
            <person name="Sutton G.G."/>
            <person name="Tao W."/>
            <person name="Teichmann S."/>
            <person name="Tobari Y.N."/>
            <person name="Tomimura Y."/>
            <person name="Tsolas J.M."/>
            <person name="Valente V.L."/>
            <person name="Venter E."/>
            <person name="Venter J.C."/>
            <person name="Vicario S."/>
            <person name="Vieira F.G."/>
            <person name="Vilella A.J."/>
            <person name="Villasante A."/>
            <person name="Walenz B."/>
            <person name="Wang J."/>
            <person name="Wasserman M."/>
            <person name="Watts T."/>
            <person name="Wilson D."/>
            <person name="Wilson R.K."/>
            <person name="Wing R.A."/>
            <person name="Wolfner M.F."/>
            <person name="Wong A."/>
            <person name="Wong G.K."/>
            <person name="Wu C.I."/>
            <person name="Wu G."/>
            <person name="Yamamoto D."/>
            <person name="Yang H.P."/>
            <person name="Yang S.P."/>
            <person name="Yorke J.A."/>
            <person name="Yoshida K."/>
            <person name="Zdobnov E."/>
            <person name="Zhang P."/>
            <person name="Zhang Y."/>
            <person name="Zimin A.V."/>
            <person name="Baldwin J."/>
            <person name="Abdouelleil A."/>
            <person name="Abdulkadir J."/>
            <person name="Abebe A."/>
            <person name="Abera B."/>
            <person name="Abreu J."/>
            <person name="Acer S.C."/>
            <person name="Aftuck L."/>
            <person name="Alexander A."/>
            <person name="An P."/>
            <person name="Anderson E."/>
            <person name="Anderson S."/>
            <person name="Arachi H."/>
            <person name="Azer M."/>
            <person name="Bachantsang P."/>
            <person name="Barry A."/>
            <person name="Bayul T."/>
            <person name="Berlin A."/>
            <person name="Bessette D."/>
            <person name="Bloom T."/>
            <person name="Blye J."/>
            <person name="Boguslavskiy L."/>
            <person name="Bonnet C."/>
            <person name="Boukhgalter B."/>
            <person name="Bourzgui I."/>
            <person name="Brown A."/>
            <person name="Cahill P."/>
            <person name="Channer S."/>
            <person name="Cheshatsang Y."/>
            <person name="Chuda L."/>
            <person name="Citroen M."/>
            <person name="Collymore A."/>
            <person name="Cooke P."/>
            <person name="Costello M."/>
            <person name="D'Aco K."/>
            <person name="Daza R."/>
            <person name="De Haan G."/>
            <person name="DeGray S."/>
            <person name="DeMaso C."/>
            <person name="Dhargay N."/>
            <person name="Dooley K."/>
            <person name="Dooley E."/>
            <person name="Doricent M."/>
            <person name="Dorje P."/>
            <person name="Dorjee K."/>
            <person name="Dupes A."/>
            <person name="Elong R."/>
            <person name="Falk J."/>
            <person name="Farina A."/>
            <person name="Faro S."/>
            <person name="Ferguson D."/>
            <person name="Fisher S."/>
            <person name="Foley C.D."/>
            <person name="Franke A."/>
            <person name="Friedrich D."/>
            <person name="Gadbois L."/>
            <person name="Gearin G."/>
            <person name="Gearin C.R."/>
            <person name="Giannoukos G."/>
            <person name="Goode T."/>
            <person name="Graham J."/>
            <person name="Grandbois E."/>
            <person name="Grewal S."/>
            <person name="Gyaltsen K."/>
            <person name="Hafez N."/>
            <person name="Hagos B."/>
            <person name="Hall J."/>
            <person name="Henson C."/>
            <person name="Hollinger A."/>
            <person name="Honan T."/>
            <person name="Huard M.D."/>
            <person name="Hughes L."/>
            <person name="Hurhula B."/>
            <person name="Husby M.E."/>
            <person name="Kamat A."/>
            <person name="Kanga B."/>
            <person name="Kashin S."/>
            <person name="Khazanovich D."/>
            <person name="Kisner P."/>
            <person name="Lance K."/>
            <person name="Lara M."/>
            <person name="Lee W."/>
            <person name="Lennon N."/>
            <person name="Letendre F."/>
            <person name="LeVine R."/>
            <person name="Lipovsky A."/>
            <person name="Liu X."/>
            <person name="Liu J."/>
            <person name="Liu S."/>
            <person name="Lokyitsang T."/>
            <person name="Lokyitsang Y."/>
            <person name="Lubonja R."/>
            <person name="Lui A."/>
            <person name="MacDonald P."/>
            <person name="Magnisalis V."/>
            <person name="Maru K."/>
            <person name="Matthews C."/>
            <person name="McCusker W."/>
            <person name="McDonough S."/>
            <person name="Mehta T."/>
            <person name="Meldrim J."/>
            <person name="Meneus L."/>
            <person name="Mihai O."/>
            <person name="Mihalev A."/>
            <person name="Mihova T."/>
            <person name="Mittelman R."/>
            <person name="Mlenga V."/>
            <person name="Montmayeur A."/>
            <person name="Mulrain L."/>
            <person name="Navidi A."/>
            <person name="Naylor J."/>
            <person name="Negash T."/>
            <person name="Nguyen T."/>
            <person name="Nguyen N."/>
            <person name="Nicol R."/>
            <person name="Norbu C."/>
            <person name="Norbu N."/>
            <person name="Novod N."/>
            <person name="O'Neill B."/>
            <person name="Osman S."/>
            <person name="Markiewicz E."/>
            <person name="Oyono O.L."/>
            <person name="Patti C."/>
            <person name="Phunkhang P."/>
            <person name="Pierre F."/>
            <person name="Priest M."/>
            <person name="Raghuraman S."/>
            <person name="Rege F."/>
            <person name="Reyes R."/>
            <person name="Rise C."/>
            <person name="Rogov P."/>
            <person name="Ross K."/>
            <person name="Ryan E."/>
            <person name="Settipalli S."/>
            <person name="Shea T."/>
            <person name="Sherpa N."/>
            <person name="Shi L."/>
            <person name="Shih D."/>
            <person name="Sparrow T."/>
            <person name="Spaulding J."/>
            <person name="Stalker J."/>
            <person name="Stange-Thomann N."/>
            <person name="Stavropoulos S."/>
            <person name="Stone C."/>
            <person name="Strader C."/>
            <person name="Tesfaye S."/>
            <person name="Thomson T."/>
            <person name="Thoulutsang Y."/>
            <person name="Thoulutsang D."/>
            <person name="Topham K."/>
            <person name="Topping I."/>
            <person name="Tsamla T."/>
            <person name="Vassiliev H."/>
            <person name="Vo A."/>
            <person name="Wangchuk T."/>
            <person name="Wangdi T."/>
            <person name="Weiand M."/>
            <person name="Wilkinson J."/>
            <person name="Wilson A."/>
            <person name="Yadav S."/>
            <person name="Young G."/>
            <person name="Yu Q."/>
            <person name="Zembek L."/>
            <person name="Zhong D."/>
            <person name="Zimmer A."/>
            <person name="Zwirko Z."/>
            <person name="Jaffe D.B."/>
            <person name="Alvarez P."/>
            <person name="Brockman W."/>
            <person name="Butler J."/>
            <person name="Chin C."/>
            <person name="Gnerre S."/>
            <person name="Grabherr M."/>
            <person name="Kleber M."/>
            <person name="Mauceli E."/>
            <person name="MacCallum I."/>
        </authorList>
    </citation>
    <scope>NUCLEOTIDE SEQUENCE [LARGE SCALE GENOMIC DNA]</scope>
    <source>
        <strain evidence="3">MSH-3 / Tucson 14011-0111.49</strain>
    </source>
</reference>
<dbReference type="HOGENOM" id="CLU_2136061_0_0_1"/>
<sequence length="113" mass="12604">MQNPQMHKCTIPEIPDPVIRKLSNTIQGNSETYRAIQEDGGYSGNYGNASPQEVTIPVQTRVYQPNRLVPGKKPVSAPVSRPPYNVVNTHDENIRQSGSFNRLMYSVIGATEY</sequence>
<dbReference type="AlphaFoldDB" id="B4H9I9"/>
<gene>
    <name evidence="2" type="primary">Dper\GL10327</name>
    <name evidence="2" type="ORF">Dper_GL10327</name>
</gene>
<organism evidence="3">
    <name type="scientific">Drosophila persimilis</name>
    <name type="common">Fruit fly</name>
    <dbReference type="NCBI Taxonomy" id="7234"/>
    <lineage>
        <taxon>Eukaryota</taxon>
        <taxon>Metazoa</taxon>
        <taxon>Ecdysozoa</taxon>
        <taxon>Arthropoda</taxon>
        <taxon>Hexapoda</taxon>
        <taxon>Insecta</taxon>
        <taxon>Pterygota</taxon>
        <taxon>Neoptera</taxon>
        <taxon>Endopterygota</taxon>
        <taxon>Diptera</taxon>
        <taxon>Brachycera</taxon>
        <taxon>Muscomorpha</taxon>
        <taxon>Ephydroidea</taxon>
        <taxon>Drosophilidae</taxon>
        <taxon>Drosophila</taxon>
        <taxon>Sophophora</taxon>
    </lineage>
</organism>
<evidence type="ECO:0000313" key="2">
    <source>
        <dbReference type="EMBL" id="EDW36465.1"/>
    </source>
</evidence>
<proteinExistence type="predicted"/>